<keyword evidence="10" id="KW-1185">Reference proteome</keyword>
<comment type="subcellular location">
    <subcellularLocation>
        <location evidence="1">Secreted</location>
    </subcellularLocation>
</comment>
<evidence type="ECO:0000256" key="6">
    <source>
        <dbReference type="ARBA" id="ARBA00023157"/>
    </source>
</evidence>
<evidence type="ECO:0000313" key="9">
    <source>
        <dbReference type="Ensembl" id="ENSSHAP00000028476.1"/>
    </source>
</evidence>
<keyword evidence="3" id="KW-0964">Secreted</keyword>
<dbReference type="GO" id="GO:0070374">
    <property type="term" value="P:positive regulation of ERK1 and ERK2 cascade"/>
    <property type="evidence" value="ECO:0007669"/>
    <property type="project" value="TreeGrafter"/>
</dbReference>
<dbReference type="Gene3D" id="1.20.1250.10">
    <property type="match status" value="1"/>
</dbReference>
<dbReference type="InParanoid" id="A0A7N4NTZ9"/>
<dbReference type="GeneTree" id="ENSGT00390000006294"/>
<dbReference type="Pfam" id="PF00758">
    <property type="entry name" value="EPO_TPO"/>
    <property type="match status" value="1"/>
</dbReference>
<feature type="compositionally biased region" description="Basic and acidic residues" evidence="7">
    <location>
        <begin position="272"/>
        <end position="289"/>
    </location>
</feature>
<evidence type="ECO:0000256" key="8">
    <source>
        <dbReference type="SAM" id="SignalP"/>
    </source>
</evidence>
<feature type="region of interest" description="Disordered" evidence="7">
    <location>
        <begin position="191"/>
        <end position="223"/>
    </location>
</feature>
<dbReference type="Proteomes" id="UP000007648">
    <property type="component" value="Unassembled WGS sequence"/>
</dbReference>
<evidence type="ECO:0008006" key="11">
    <source>
        <dbReference type="Google" id="ProtNLM"/>
    </source>
</evidence>
<keyword evidence="6" id="KW-1015">Disulfide bond</keyword>
<comment type="similarity">
    <text evidence="2">Belongs to the EPO/TPO family.</text>
</comment>
<dbReference type="PANTHER" id="PTHR10560">
    <property type="entry name" value="THROMBOPOIETIN"/>
    <property type="match status" value="1"/>
</dbReference>
<dbReference type="PRINTS" id="PR01485">
    <property type="entry name" value="THROMBOPTN"/>
</dbReference>
<feature type="chain" id="PRO_5029828052" description="Thrombopoietin" evidence="8">
    <location>
        <begin position="20"/>
        <end position="388"/>
    </location>
</feature>
<dbReference type="InterPro" id="IPR001323">
    <property type="entry name" value="EPO_TPO"/>
</dbReference>
<keyword evidence="5 8" id="KW-0732">Signal</keyword>
<sequence length="388" mass="41220">MPELLVVAMFLLTSRLTLTLTSPAPVCDPRLFNKLLRDSAALHSRLSQCSDLGPLPIPVLLPTVDFSLREWRAKTEQTKGQEVLGAVTLLLEGVIAARKQLSPSCLSSLLGQLTGQTHVLLGALQGLLGTPVRASSRHPRKCLFLAPSPPREPGAPSSGQRVSGGPCSPSLPLGLDPCPCQRHDLWPWARPLPPVSPKGPDCSSQGAHGHLPELPAAPARKGAFPAACTKAHPLRQAGPENPSDPRQRLRALHQDHPWAHGPDPGSAGKGPGELHHRSPRSHQDSRTAEPHGPCPGRCPYAPERDRGALKQNPGSPSRTLRQCSGRLPPAFQPGGNLPTTHSFGRTAFSPKHPLSCTPHAPLSLTQGSTGPHTQGSHPSCSLLGHKLR</sequence>
<evidence type="ECO:0000256" key="3">
    <source>
        <dbReference type="ARBA" id="ARBA00022525"/>
    </source>
</evidence>
<dbReference type="Ensembl" id="ENSSHAT00000033650.1">
    <property type="protein sequence ID" value="ENSSHAP00000028476.1"/>
    <property type="gene ID" value="ENSSHAG00000032367.1"/>
</dbReference>
<feature type="compositionally biased region" description="Polar residues" evidence="7">
    <location>
        <begin position="363"/>
        <end position="379"/>
    </location>
</feature>
<dbReference type="PANTHER" id="PTHR10560:SF0">
    <property type="entry name" value="THROMBOPOIETIN"/>
    <property type="match status" value="1"/>
</dbReference>
<evidence type="ECO:0000256" key="4">
    <source>
        <dbReference type="ARBA" id="ARBA00022702"/>
    </source>
</evidence>
<evidence type="ECO:0000256" key="1">
    <source>
        <dbReference type="ARBA" id="ARBA00004613"/>
    </source>
</evidence>
<feature type="region of interest" description="Disordered" evidence="7">
    <location>
        <begin position="146"/>
        <end position="168"/>
    </location>
</feature>
<evidence type="ECO:0000256" key="2">
    <source>
        <dbReference type="ARBA" id="ARBA00005782"/>
    </source>
</evidence>
<evidence type="ECO:0000256" key="5">
    <source>
        <dbReference type="ARBA" id="ARBA00022729"/>
    </source>
</evidence>
<evidence type="ECO:0000313" key="10">
    <source>
        <dbReference type="Proteomes" id="UP000007648"/>
    </source>
</evidence>
<reference evidence="9 10" key="1">
    <citation type="journal article" date="2011" name="Proc. Natl. Acad. Sci. U.S.A.">
        <title>Genetic diversity and population structure of the endangered marsupial Sarcophilus harrisii (Tasmanian devil).</title>
        <authorList>
            <person name="Miller W."/>
            <person name="Hayes V.M."/>
            <person name="Ratan A."/>
            <person name="Petersen D.C."/>
            <person name="Wittekindt N.E."/>
            <person name="Miller J."/>
            <person name="Walenz B."/>
            <person name="Knight J."/>
            <person name="Qi J."/>
            <person name="Zhao F."/>
            <person name="Wang Q."/>
            <person name="Bedoya-Reina O.C."/>
            <person name="Katiyar N."/>
            <person name="Tomsho L.P."/>
            <person name="Kasson L.M."/>
            <person name="Hardie R.A."/>
            <person name="Woodbridge P."/>
            <person name="Tindall E.A."/>
            <person name="Bertelsen M.F."/>
            <person name="Dixon D."/>
            <person name="Pyecroft S."/>
            <person name="Helgen K.M."/>
            <person name="Lesk A.M."/>
            <person name="Pringle T.H."/>
            <person name="Patterson N."/>
            <person name="Zhang Y."/>
            <person name="Kreiss A."/>
            <person name="Woods G.M."/>
            <person name="Jones M.E."/>
            <person name="Schuster S.C."/>
        </authorList>
    </citation>
    <scope>NUCLEOTIDE SEQUENCE [LARGE SCALE GENOMIC DNA]</scope>
</reference>
<proteinExistence type="inferred from homology"/>
<dbReference type="InterPro" id="IPR003978">
    <property type="entry name" value="Thrombopoietin"/>
</dbReference>
<reference evidence="9" key="3">
    <citation type="submission" date="2025-09" db="UniProtKB">
        <authorList>
            <consortium name="Ensembl"/>
        </authorList>
    </citation>
    <scope>IDENTIFICATION</scope>
</reference>
<name>A0A7N4NTZ9_SARHA</name>
<organism evidence="9 10">
    <name type="scientific">Sarcophilus harrisii</name>
    <name type="common">Tasmanian devil</name>
    <name type="synonym">Sarcophilus laniarius</name>
    <dbReference type="NCBI Taxonomy" id="9305"/>
    <lineage>
        <taxon>Eukaryota</taxon>
        <taxon>Metazoa</taxon>
        <taxon>Chordata</taxon>
        <taxon>Craniata</taxon>
        <taxon>Vertebrata</taxon>
        <taxon>Euteleostomi</taxon>
        <taxon>Mammalia</taxon>
        <taxon>Metatheria</taxon>
        <taxon>Dasyuromorphia</taxon>
        <taxon>Dasyuridae</taxon>
        <taxon>Sarcophilus</taxon>
    </lineage>
</organism>
<evidence type="ECO:0000256" key="7">
    <source>
        <dbReference type="SAM" id="MobiDB-lite"/>
    </source>
</evidence>
<dbReference type="InterPro" id="IPR009079">
    <property type="entry name" value="4_helix_cytokine-like_core"/>
</dbReference>
<protein>
    <recommendedName>
        <fullName evidence="11">Thrombopoietin</fullName>
    </recommendedName>
</protein>
<feature type="signal peptide" evidence="8">
    <location>
        <begin position="1"/>
        <end position="19"/>
    </location>
</feature>
<dbReference type="GO" id="GO:0005125">
    <property type="term" value="F:cytokine activity"/>
    <property type="evidence" value="ECO:0007669"/>
    <property type="project" value="InterPro"/>
</dbReference>
<feature type="region of interest" description="Disordered" evidence="7">
    <location>
        <begin position="255"/>
        <end position="388"/>
    </location>
</feature>
<dbReference type="GO" id="GO:0005179">
    <property type="term" value="F:hormone activity"/>
    <property type="evidence" value="ECO:0007669"/>
    <property type="project" value="UniProtKB-KW"/>
</dbReference>
<accession>A0A7N4NTZ9</accession>
<dbReference type="SUPFAM" id="SSF47266">
    <property type="entry name" value="4-helical cytokines"/>
    <property type="match status" value="1"/>
</dbReference>
<dbReference type="GO" id="GO:0038163">
    <property type="term" value="P:thrombopoietin-mediated signaling pathway"/>
    <property type="evidence" value="ECO:0007669"/>
    <property type="project" value="TreeGrafter"/>
</dbReference>
<dbReference type="GO" id="GO:0005576">
    <property type="term" value="C:extracellular region"/>
    <property type="evidence" value="ECO:0007669"/>
    <property type="project" value="UniProtKB-SubCell"/>
</dbReference>
<dbReference type="GO" id="GO:0008283">
    <property type="term" value="P:cell population proliferation"/>
    <property type="evidence" value="ECO:0007669"/>
    <property type="project" value="InterPro"/>
</dbReference>
<gene>
    <name evidence="9" type="primary">THPO</name>
</gene>
<feature type="compositionally biased region" description="Polar residues" evidence="7">
    <location>
        <begin position="312"/>
        <end position="322"/>
    </location>
</feature>
<dbReference type="AlphaFoldDB" id="A0A7N4NTZ9"/>
<keyword evidence="4" id="KW-0372">Hormone</keyword>
<dbReference type="GO" id="GO:1902035">
    <property type="term" value="P:positive regulation of hematopoietic stem cell proliferation"/>
    <property type="evidence" value="ECO:0007669"/>
    <property type="project" value="TreeGrafter"/>
</dbReference>
<reference evidence="9" key="2">
    <citation type="submission" date="2025-08" db="UniProtKB">
        <authorList>
            <consortium name="Ensembl"/>
        </authorList>
    </citation>
    <scope>IDENTIFICATION</scope>
</reference>